<evidence type="ECO:0000256" key="2">
    <source>
        <dbReference type="ARBA" id="ARBA00010004"/>
    </source>
</evidence>
<comment type="subcellular location">
    <subcellularLocation>
        <location evidence="1">Cell membrane</location>
        <topology evidence="1">Peripheral membrane protein</topology>
        <orientation evidence="1">Cytoplasmic side</orientation>
    </subcellularLocation>
</comment>
<gene>
    <name evidence="12" type="ORF">Pla144_25790</name>
</gene>
<keyword evidence="5" id="KW-1003">Cell membrane</keyword>
<keyword evidence="12" id="KW-0966">Cell projection</keyword>
<feature type="coiled-coil region" evidence="11">
    <location>
        <begin position="19"/>
        <end position="53"/>
    </location>
</feature>
<reference evidence="12 13" key="1">
    <citation type="submission" date="2019-02" db="EMBL/GenBank/DDBJ databases">
        <title>Deep-cultivation of Planctomycetes and their phenomic and genomic characterization uncovers novel biology.</title>
        <authorList>
            <person name="Wiegand S."/>
            <person name="Jogler M."/>
            <person name="Boedeker C."/>
            <person name="Pinto D."/>
            <person name="Vollmers J."/>
            <person name="Rivas-Marin E."/>
            <person name="Kohn T."/>
            <person name="Peeters S.H."/>
            <person name="Heuer A."/>
            <person name="Rast P."/>
            <person name="Oberbeckmann S."/>
            <person name="Bunk B."/>
            <person name="Jeske O."/>
            <person name="Meyerdierks A."/>
            <person name="Storesund J.E."/>
            <person name="Kallscheuer N."/>
            <person name="Luecker S."/>
            <person name="Lage O.M."/>
            <person name="Pohl T."/>
            <person name="Merkel B.J."/>
            <person name="Hornburger P."/>
            <person name="Mueller R.-W."/>
            <person name="Bruemmer F."/>
            <person name="Labrenz M."/>
            <person name="Spormann A.M."/>
            <person name="Op Den Camp H."/>
            <person name="Overmann J."/>
            <person name="Amann R."/>
            <person name="Jetten M.S.M."/>
            <person name="Mascher T."/>
            <person name="Medema M.H."/>
            <person name="Devos D.P."/>
            <person name="Kaster A.-K."/>
            <person name="Ovreas L."/>
            <person name="Rohde M."/>
            <person name="Galperin M.Y."/>
            <person name="Jogler C."/>
        </authorList>
    </citation>
    <scope>NUCLEOTIDE SEQUENCE [LARGE SCALE GENOMIC DNA]</scope>
    <source>
        <strain evidence="12 13">Pla144</strain>
    </source>
</reference>
<accession>A0A5C6CTE7</accession>
<evidence type="ECO:0000313" key="13">
    <source>
        <dbReference type="Proteomes" id="UP000318437"/>
    </source>
</evidence>
<dbReference type="GO" id="GO:0006935">
    <property type="term" value="P:chemotaxis"/>
    <property type="evidence" value="ECO:0007669"/>
    <property type="project" value="UniProtKB-KW"/>
</dbReference>
<keyword evidence="13" id="KW-1185">Reference proteome</keyword>
<evidence type="ECO:0000256" key="6">
    <source>
        <dbReference type="ARBA" id="ARBA00022500"/>
    </source>
</evidence>
<evidence type="ECO:0000256" key="5">
    <source>
        <dbReference type="ARBA" id="ARBA00022475"/>
    </source>
</evidence>
<dbReference type="AlphaFoldDB" id="A0A5C6CTE7"/>
<dbReference type="GO" id="GO:0009288">
    <property type="term" value="C:bacterial-type flagellum"/>
    <property type="evidence" value="ECO:0007669"/>
    <property type="project" value="InterPro"/>
</dbReference>
<keyword evidence="8" id="KW-0653">Protein transport</keyword>
<dbReference type="RefSeq" id="WP_146450959.1">
    <property type="nucleotide sequence ID" value="NZ_SJPS01000003.1"/>
</dbReference>
<evidence type="ECO:0000256" key="10">
    <source>
        <dbReference type="ARBA" id="ARBA00023225"/>
    </source>
</evidence>
<dbReference type="GO" id="GO:0015031">
    <property type="term" value="P:protein transport"/>
    <property type="evidence" value="ECO:0007669"/>
    <property type="project" value="UniProtKB-KW"/>
</dbReference>
<name>A0A5C6CTE7_9BACT</name>
<dbReference type="Pfam" id="PF02050">
    <property type="entry name" value="FliJ"/>
    <property type="match status" value="1"/>
</dbReference>
<keyword evidence="7" id="KW-1005">Bacterial flagellum biogenesis</keyword>
<dbReference type="Gene3D" id="1.10.287.1700">
    <property type="match status" value="1"/>
</dbReference>
<dbReference type="NCBIfam" id="TIGR02473">
    <property type="entry name" value="flagell_FliJ"/>
    <property type="match status" value="1"/>
</dbReference>
<evidence type="ECO:0000256" key="4">
    <source>
        <dbReference type="ARBA" id="ARBA00022448"/>
    </source>
</evidence>
<keyword evidence="6" id="KW-0145">Chemotaxis</keyword>
<keyword evidence="11" id="KW-0175">Coiled coil</keyword>
<dbReference type="InterPro" id="IPR053716">
    <property type="entry name" value="Flag_assembly_chemotaxis_eff"/>
</dbReference>
<comment type="caution">
    <text evidence="12">The sequence shown here is derived from an EMBL/GenBank/DDBJ whole genome shotgun (WGS) entry which is preliminary data.</text>
</comment>
<keyword evidence="12" id="KW-0282">Flagellum</keyword>
<dbReference type="Proteomes" id="UP000318437">
    <property type="component" value="Unassembled WGS sequence"/>
</dbReference>
<dbReference type="GO" id="GO:0071973">
    <property type="term" value="P:bacterial-type flagellum-dependent cell motility"/>
    <property type="evidence" value="ECO:0007669"/>
    <property type="project" value="InterPro"/>
</dbReference>
<evidence type="ECO:0000256" key="9">
    <source>
        <dbReference type="ARBA" id="ARBA00023136"/>
    </source>
</evidence>
<evidence type="ECO:0000313" key="12">
    <source>
        <dbReference type="EMBL" id="TWU27802.1"/>
    </source>
</evidence>
<keyword evidence="12" id="KW-0969">Cilium</keyword>
<evidence type="ECO:0000256" key="11">
    <source>
        <dbReference type="SAM" id="Coils"/>
    </source>
</evidence>
<keyword evidence="10" id="KW-1006">Bacterial flagellum protein export</keyword>
<evidence type="ECO:0000256" key="1">
    <source>
        <dbReference type="ARBA" id="ARBA00004413"/>
    </source>
</evidence>
<protein>
    <recommendedName>
        <fullName evidence="3">Flagellar FliJ protein</fullName>
    </recommendedName>
</protein>
<dbReference type="GO" id="GO:0005886">
    <property type="term" value="C:plasma membrane"/>
    <property type="evidence" value="ECO:0007669"/>
    <property type="project" value="UniProtKB-SubCell"/>
</dbReference>
<comment type="similarity">
    <text evidence="2">Belongs to the FliJ family.</text>
</comment>
<sequence>MARFRFRLATLEKLREIHRDELRLKLAEAIQAHQILEQQLGQVGDELAELEASRRAAVVGGVTDVNGILTAQRYQAVLLAQQKTMREQSRILAEESEQRRQSVVEADRQVKVLDKLRTRQLADHQQQARLTETKLLDEVASRCQQEDSAWVH</sequence>
<dbReference type="InterPro" id="IPR012823">
    <property type="entry name" value="Flagell_FliJ"/>
</dbReference>
<evidence type="ECO:0000256" key="8">
    <source>
        <dbReference type="ARBA" id="ARBA00022927"/>
    </source>
</evidence>
<keyword evidence="4" id="KW-0813">Transport</keyword>
<evidence type="ECO:0000256" key="7">
    <source>
        <dbReference type="ARBA" id="ARBA00022795"/>
    </source>
</evidence>
<dbReference type="GO" id="GO:0044781">
    <property type="term" value="P:bacterial-type flagellum organization"/>
    <property type="evidence" value="ECO:0007669"/>
    <property type="project" value="UniProtKB-KW"/>
</dbReference>
<keyword evidence="9" id="KW-0472">Membrane</keyword>
<dbReference type="OrthoDB" id="276520at2"/>
<evidence type="ECO:0000256" key="3">
    <source>
        <dbReference type="ARBA" id="ARBA00020392"/>
    </source>
</evidence>
<organism evidence="12 13">
    <name type="scientific">Bythopirellula polymerisocia</name>
    <dbReference type="NCBI Taxonomy" id="2528003"/>
    <lineage>
        <taxon>Bacteria</taxon>
        <taxon>Pseudomonadati</taxon>
        <taxon>Planctomycetota</taxon>
        <taxon>Planctomycetia</taxon>
        <taxon>Pirellulales</taxon>
        <taxon>Lacipirellulaceae</taxon>
        <taxon>Bythopirellula</taxon>
    </lineage>
</organism>
<dbReference type="EMBL" id="SJPS01000003">
    <property type="protein sequence ID" value="TWU27802.1"/>
    <property type="molecule type" value="Genomic_DNA"/>
</dbReference>
<proteinExistence type="inferred from homology"/>